<evidence type="ECO:0000313" key="7">
    <source>
        <dbReference type="Proteomes" id="UP000004848"/>
    </source>
</evidence>
<dbReference type="InterPro" id="IPR045170">
    <property type="entry name" value="MTOX"/>
</dbReference>
<evidence type="ECO:0000313" key="6">
    <source>
        <dbReference type="EMBL" id="EAV43166.1"/>
    </source>
</evidence>
<evidence type="ECO:0000256" key="4">
    <source>
        <dbReference type="ARBA" id="ARBA00023002"/>
    </source>
</evidence>
<sequence length="368" mass="39525">MKFMTVVIVGAGVSGFSTAWALTKRGVPVTLLEQGPIPNPLSASGDQHRIIRRAYGGQGGYQRRIGDAYAAWDEMWDDLGEKHLVETGFLLMSQEPGDGGEVYRDGLIEGGYPFETLTPEEAASRFPYVDPATIRYGAVSDEGGVLLCQKIAAGVRDWLIANGADVRENAQVTAVDTSAGTVTLADGSTVSGDHVIVTAGAWTLGLFPKLDVSLTTYRTAVVYLTPPEDLREAWERSPVILDPGGPVDGYILPPVAGTGLKFGAGIHKYKAPPNQDRTPVAGEGEALRDYFSPPFCRIKEYRVDDVVTCAYTFTSDEHFFAMSEGKATVVSACSGHGYKFGAVVGQKLAEGFTGKDMDTARVWLEARD</sequence>
<gene>
    <name evidence="6" type="ORF">SIAM614_20121</name>
</gene>
<dbReference type="AlphaFoldDB" id="A0NW01"/>
<dbReference type="PANTHER" id="PTHR10961:SF46">
    <property type="entry name" value="PEROXISOMAL SARCOSINE OXIDASE"/>
    <property type="match status" value="1"/>
</dbReference>
<dbReference type="GO" id="GO:0008115">
    <property type="term" value="F:sarcosine oxidase activity"/>
    <property type="evidence" value="ECO:0007669"/>
    <property type="project" value="TreeGrafter"/>
</dbReference>
<name>A0NW01_ROSAI</name>
<proteinExistence type="predicted"/>
<feature type="domain" description="FAD dependent oxidoreductase" evidence="5">
    <location>
        <begin position="6"/>
        <end position="350"/>
    </location>
</feature>
<dbReference type="Pfam" id="PF01266">
    <property type="entry name" value="DAO"/>
    <property type="match status" value="1"/>
</dbReference>
<dbReference type="GO" id="GO:0050660">
    <property type="term" value="F:flavin adenine dinucleotide binding"/>
    <property type="evidence" value="ECO:0007669"/>
    <property type="project" value="InterPro"/>
</dbReference>
<comment type="cofactor">
    <cofactor evidence="1">
        <name>FAD</name>
        <dbReference type="ChEBI" id="CHEBI:57692"/>
    </cofactor>
</comment>
<dbReference type="InterPro" id="IPR036188">
    <property type="entry name" value="FAD/NAD-bd_sf"/>
</dbReference>
<organism evidence="6 7">
    <name type="scientific">Roseibium aggregatum (strain ATCC 25650 / DSM 13394 / JCM 20685 / NBRC 16684 / NCIMB 2208 / IAM 12614 / B1)</name>
    <name type="common">Stappia aggregata</name>
    <dbReference type="NCBI Taxonomy" id="384765"/>
    <lineage>
        <taxon>Bacteria</taxon>
        <taxon>Pseudomonadati</taxon>
        <taxon>Pseudomonadota</taxon>
        <taxon>Alphaproteobacteria</taxon>
        <taxon>Hyphomicrobiales</taxon>
        <taxon>Stappiaceae</taxon>
        <taxon>Roseibium</taxon>
    </lineage>
</organism>
<dbReference type="Gene3D" id="3.30.9.10">
    <property type="entry name" value="D-Amino Acid Oxidase, subunit A, domain 2"/>
    <property type="match status" value="1"/>
</dbReference>
<evidence type="ECO:0000256" key="2">
    <source>
        <dbReference type="ARBA" id="ARBA00022630"/>
    </source>
</evidence>
<evidence type="ECO:0000256" key="1">
    <source>
        <dbReference type="ARBA" id="ARBA00001974"/>
    </source>
</evidence>
<dbReference type="EMBL" id="AAUW01000011">
    <property type="protein sequence ID" value="EAV43166.1"/>
    <property type="molecule type" value="Genomic_DNA"/>
</dbReference>
<dbReference type="InterPro" id="IPR006076">
    <property type="entry name" value="FAD-dep_OxRdtase"/>
</dbReference>
<dbReference type="SUPFAM" id="SSF51905">
    <property type="entry name" value="FAD/NAD(P)-binding domain"/>
    <property type="match status" value="1"/>
</dbReference>
<accession>A0NW01</accession>
<reference evidence="6 7" key="1">
    <citation type="submission" date="2006-05" db="EMBL/GenBank/DDBJ databases">
        <authorList>
            <person name="King G."/>
            <person name="Ferriera S."/>
            <person name="Johnson J."/>
            <person name="Kravitz S."/>
            <person name="Beeson K."/>
            <person name="Sutton G."/>
            <person name="Rogers Y.-H."/>
            <person name="Friedman R."/>
            <person name="Frazier M."/>
            <person name="Venter J.C."/>
        </authorList>
    </citation>
    <scope>NUCLEOTIDE SEQUENCE [LARGE SCALE GENOMIC DNA]</scope>
    <source>
        <strain evidence="7">ATCC 25650 / DSM 13394 / JCM 20685 / NBRC 16684 / NCIMB 2208 / IAM 12614 / B1</strain>
    </source>
</reference>
<evidence type="ECO:0000256" key="3">
    <source>
        <dbReference type="ARBA" id="ARBA00022827"/>
    </source>
</evidence>
<keyword evidence="4" id="KW-0560">Oxidoreductase</keyword>
<keyword evidence="3" id="KW-0274">FAD</keyword>
<dbReference type="eggNOG" id="COG0665">
    <property type="taxonomic scope" value="Bacteria"/>
</dbReference>
<protein>
    <submittedName>
        <fullName evidence="6">Sarcosine oxidase</fullName>
    </submittedName>
</protein>
<evidence type="ECO:0000259" key="5">
    <source>
        <dbReference type="Pfam" id="PF01266"/>
    </source>
</evidence>
<keyword evidence="2" id="KW-0285">Flavoprotein</keyword>
<comment type="caution">
    <text evidence="6">The sequence shown here is derived from an EMBL/GenBank/DDBJ whole genome shotgun (WGS) entry which is preliminary data.</text>
</comment>
<dbReference type="PANTHER" id="PTHR10961">
    <property type="entry name" value="PEROXISOMAL SARCOSINE OXIDASE"/>
    <property type="match status" value="1"/>
</dbReference>
<dbReference type="Gene3D" id="3.50.50.60">
    <property type="entry name" value="FAD/NAD(P)-binding domain"/>
    <property type="match status" value="1"/>
</dbReference>
<dbReference type="Proteomes" id="UP000004848">
    <property type="component" value="Unassembled WGS sequence"/>
</dbReference>